<evidence type="ECO:0000313" key="2">
    <source>
        <dbReference type="Proteomes" id="UP000035929"/>
    </source>
</evidence>
<dbReference type="AlphaFoldDB" id="A0A0J6T0C1"/>
<proteinExistence type="predicted"/>
<sequence length="284" mass="29554">MDGPVHQRLAEGRLHLQHGPIDLVLRAFGADSAVAEAHRAAIARFATVLGELIGELPDLRKPMSDRPRVEGRIARRMVAACRPHTAFVTPMAAVAGAVADEILDAMRDAAPLDKAFVNDGGDIALHLTEGETLAVGVAADFSRGPVPAVNGRVIVRHQDGIGGIATSGRQGRSFSLGIADSVTVLARDAAAADAAATLIANAVDLPGHPGVRRVPATDLDPDSDLGPRLVTVAVPALSGPDIDAALETGRRRATAMRAAGLIRSAALMLQGRSVLLEEPREIRP</sequence>
<accession>A0A0J6T0C1</accession>
<organism evidence="1 2">
    <name type="scientific">Methylobacterium aquaticum</name>
    <dbReference type="NCBI Taxonomy" id="270351"/>
    <lineage>
        <taxon>Bacteria</taxon>
        <taxon>Pseudomonadati</taxon>
        <taxon>Pseudomonadota</taxon>
        <taxon>Alphaproteobacteria</taxon>
        <taxon>Hyphomicrobiales</taxon>
        <taxon>Methylobacteriaceae</taxon>
        <taxon>Methylobacterium</taxon>
    </lineage>
</organism>
<dbReference type="Proteomes" id="UP000035929">
    <property type="component" value="Unassembled WGS sequence"/>
</dbReference>
<gene>
    <name evidence="1" type="ORF">VP06_05315</name>
</gene>
<dbReference type="EMBL" id="LABX01000038">
    <property type="protein sequence ID" value="KMO38998.1"/>
    <property type="molecule type" value="Genomic_DNA"/>
</dbReference>
<reference evidence="1 2" key="1">
    <citation type="submission" date="2015-03" db="EMBL/GenBank/DDBJ databases">
        <title>Genome sequencing of Methylobacterium aquaticum DSM16371 type strain.</title>
        <authorList>
            <person name="Chaudhry V."/>
            <person name="Patil P.B."/>
        </authorList>
    </citation>
    <scope>NUCLEOTIDE SEQUENCE [LARGE SCALE GENOMIC DNA]</scope>
    <source>
        <strain evidence="1 2">DSM 16371</strain>
    </source>
</reference>
<dbReference type="NCBIfam" id="NF003322">
    <property type="entry name" value="PRK04334.1-2"/>
    <property type="match status" value="1"/>
</dbReference>
<evidence type="ECO:0000313" key="1">
    <source>
        <dbReference type="EMBL" id="KMO38998.1"/>
    </source>
</evidence>
<dbReference type="SUPFAM" id="SSF143631">
    <property type="entry name" value="ApbE-like"/>
    <property type="match status" value="1"/>
</dbReference>
<name>A0A0J6T0C1_9HYPH</name>
<dbReference type="InterPro" id="IPR007183">
    <property type="entry name" value="UPF0280"/>
</dbReference>
<dbReference type="PIRSF" id="PIRSF006421">
    <property type="entry name" value="UCP006421"/>
    <property type="match status" value="1"/>
</dbReference>
<dbReference type="OrthoDB" id="9814719at2"/>
<dbReference type="Gene3D" id="3.10.520.10">
    <property type="entry name" value="ApbE-like domains"/>
    <property type="match status" value="1"/>
</dbReference>
<dbReference type="PATRIC" id="fig|270351.6.peg.5350"/>
<dbReference type="InterPro" id="IPR003374">
    <property type="entry name" value="ApbE-like_sf"/>
</dbReference>
<protein>
    <submittedName>
        <fullName evidence="1">Thiamine biosynthesis protein ApbE</fullName>
    </submittedName>
</protein>
<comment type="caution">
    <text evidence="1">The sequence shown here is derived from an EMBL/GenBank/DDBJ whole genome shotgun (WGS) entry which is preliminary data.</text>
</comment>